<keyword evidence="5" id="KW-1185">Reference proteome</keyword>
<evidence type="ECO:0000256" key="1">
    <source>
        <dbReference type="ARBA" id="ARBA00009176"/>
    </source>
</evidence>
<feature type="chain" id="PRO_5001532481" description="Inosine/uridine-preferring nucleoside hydrolase domain-containing protein" evidence="2">
    <location>
        <begin position="25"/>
        <end position="365"/>
    </location>
</feature>
<keyword evidence="2" id="KW-0732">Signal</keyword>
<dbReference type="InParanoid" id="A0A024GL77"/>
<dbReference type="GO" id="GO:0016799">
    <property type="term" value="F:hydrolase activity, hydrolyzing N-glycosyl compounds"/>
    <property type="evidence" value="ECO:0007669"/>
    <property type="project" value="InterPro"/>
</dbReference>
<dbReference type="EMBL" id="CAIX01000179">
    <property type="protein sequence ID" value="CCI47643.1"/>
    <property type="molecule type" value="Genomic_DNA"/>
</dbReference>
<feature type="domain" description="Inosine/uridine-preferring nucleoside hydrolase" evidence="3">
    <location>
        <begin position="73"/>
        <end position="294"/>
    </location>
</feature>
<evidence type="ECO:0000256" key="2">
    <source>
        <dbReference type="SAM" id="SignalP"/>
    </source>
</evidence>
<feature type="signal peptide" evidence="2">
    <location>
        <begin position="1"/>
        <end position="24"/>
    </location>
</feature>
<dbReference type="InterPro" id="IPR036452">
    <property type="entry name" value="Ribo_hydro-like"/>
</dbReference>
<evidence type="ECO:0000313" key="5">
    <source>
        <dbReference type="Proteomes" id="UP000053237"/>
    </source>
</evidence>
<comment type="caution">
    <text evidence="4">The sequence shown here is derived from an EMBL/GenBank/DDBJ whole genome shotgun (WGS) entry which is preliminary data.</text>
</comment>
<organism evidence="4 5">
    <name type="scientific">Albugo candida</name>
    <dbReference type="NCBI Taxonomy" id="65357"/>
    <lineage>
        <taxon>Eukaryota</taxon>
        <taxon>Sar</taxon>
        <taxon>Stramenopiles</taxon>
        <taxon>Oomycota</taxon>
        <taxon>Peronosporomycetes</taxon>
        <taxon>Albuginales</taxon>
        <taxon>Albuginaceae</taxon>
        <taxon>Albugo</taxon>
    </lineage>
</organism>
<dbReference type="InterPro" id="IPR001910">
    <property type="entry name" value="Inosine/uridine_hydrolase_dom"/>
</dbReference>
<sequence>MARYKPRFQLLCLWTLCLMSSIKCQQMATCLVVTDAGLDGVFAMALMSKAELFEKSCRGELHIAVAMPDNVKLDFLKEVLRHQSVKIYKGMTFKATKNHLFMPRTETDKYEDTEASKAIEDLLNGSNDIKILVIGPGTDLAHAINKFSATKKKGKPNNIKEIVWAAGHDLKDEDVEMSRNLYLDVQAVEDILAHESLRGKIKMVSLNHKSAYYSDITTDNFKELYQTLHNFNKDHPMKFVADMSAMYVDDREESTSSLQQLKHHLRAGNIVAALVMFHPKLIKASESSLWAMENVSPSNDGTLSCLTNMFKVMATNENPKTEDLEIEKSFKLETITEINEVNNAEGSSNTLYFEQLVLQLLSNQN</sequence>
<comment type="similarity">
    <text evidence="1">Belongs to the IUNH family.</text>
</comment>
<evidence type="ECO:0000313" key="4">
    <source>
        <dbReference type="EMBL" id="CCI47643.1"/>
    </source>
</evidence>
<dbReference type="AlphaFoldDB" id="A0A024GL77"/>
<proteinExistence type="inferred from homology"/>
<gene>
    <name evidence="4" type="ORF">BN9_086500</name>
</gene>
<dbReference type="SUPFAM" id="SSF53590">
    <property type="entry name" value="Nucleoside hydrolase"/>
    <property type="match status" value="1"/>
</dbReference>
<dbReference type="Proteomes" id="UP000053237">
    <property type="component" value="Unassembled WGS sequence"/>
</dbReference>
<name>A0A024GL77_9STRA</name>
<dbReference type="Pfam" id="PF01156">
    <property type="entry name" value="IU_nuc_hydro"/>
    <property type="match status" value="1"/>
</dbReference>
<evidence type="ECO:0000259" key="3">
    <source>
        <dbReference type="Pfam" id="PF01156"/>
    </source>
</evidence>
<protein>
    <recommendedName>
        <fullName evidence="3">Inosine/uridine-preferring nucleoside hydrolase domain-containing protein</fullName>
    </recommendedName>
</protein>
<reference evidence="4 5" key="1">
    <citation type="submission" date="2012-05" db="EMBL/GenBank/DDBJ databases">
        <title>Recombination and specialization in a pathogen metapopulation.</title>
        <authorList>
            <person name="Gardiner A."/>
            <person name="Kemen E."/>
            <person name="Schultz-Larsen T."/>
            <person name="MacLean D."/>
            <person name="Van Oosterhout C."/>
            <person name="Jones J.D.G."/>
        </authorList>
    </citation>
    <scope>NUCLEOTIDE SEQUENCE [LARGE SCALE GENOMIC DNA]</scope>
    <source>
        <strain evidence="4 5">Ac Nc2</strain>
    </source>
</reference>
<accession>A0A024GL77</accession>
<dbReference type="Gene3D" id="3.90.245.10">
    <property type="entry name" value="Ribonucleoside hydrolase-like"/>
    <property type="match status" value="1"/>
</dbReference>